<evidence type="ECO:0000313" key="9">
    <source>
        <dbReference type="Proteomes" id="UP000076404"/>
    </source>
</evidence>
<dbReference type="GO" id="GO:0046872">
    <property type="term" value="F:metal ion binding"/>
    <property type="evidence" value="ECO:0007669"/>
    <property type="project" value="UniProtKB-KW"/>
</dbReference>
<dbReference type="GO" id="GO:0004000">
    <property type="term" value="F:adenosine deaminase activity"/>
    <property type="evidence" value="ECO:0007669"/>
    <property type="project" value="TreeGrafter"/>
</dbReference>
<name>A0A143BJV9_9BACT</name>
<keyword evidence="4" id="KW-0479">Metal-binding</keyword>
<dbReference type="OrthoDB" id="9779574at2"/>
<reference evidence="8 9" key="2">
    <citation type="journal article" date="2016" name="Environ. Microbiol. Rep.">
        <title>Metagenomic evidence for the presence of phototrophic Gemmatimonadetes bacteria in diverse environments.</title>
        <authorList>
            <person name="Zeng Y."/>
            <person name="Baumbach J."/>
            <person name="Barbosa E.G."/>
            <person name="Azevedo V."/>
            <person name="Zhang C."/>
            <person name="Koblizek M."/>
        </authorList>
    </citation>
    <scope>NUCLEOTIDE SEQUENCE [LARGE SCALE GENOMIC DNA]</scope>
    <source>
        <strain evidence="8 9">AP64</strain>
    </source>
</reference>
<dbReference type="CDD" id="cd01320">
    <property type="entry name" value="ADA"/>
    <property type="match status" value="1"/>
</dbReference>
<dbReference type="GO" id="GO:0043103">
    <property type="term" value="P:hypoxanthine salvage"/>
    <property type="evidence" value="ECO:0007669"/>
    <property type="project" value="TreeGrafter"/>
</dbReference>
<keyword evidence="6" id="KW-0862">Zinc</keyword>
<dbReference type="Gene3D" id="3.20.20.140">
    <property type="entry name" value="Metal-dependent hydrolases"/>
    <property type="match status" value="1"/>
</dbReference>
<evidence type="ECO:0000256" key="1">
    <source>
        <dbReference type="ARBA" id="ARBA00001947"/>
    </source>
</evidence>
<dbReference type="STRING" id="1379270.GEMMAAP_11855"/>
<keyword evidence="5" id="KW-0378">Hydrolase</keyword>
<dbReference type="EMBL" id="CP011454">
    <property type="protein sequence ID" value="AMW05308.1"/>
    <property type="molecule type" value="Genomic_DNA"/>
</dbReference>
<sequence length="368" mass="39898">MSLSTEGEGRVLNPAFISVLQALPKAELHCHLDGSLRPGTLLALSEARGITLPHHDAAALARWMRVDDAHNLEEYLARFEITLAVMQTAEELERIAHELVLDAALDGVRYLEVRFCPSLNMREGLSGDDVMNAVLHGLMRGEKETGTVARCIVCALRSLPWPHSMEMAELAVAYQQRGVVAFDLAGGELGNPAHEHAAAFEYARNNNLAVTVHAGEGDGAGSIHEALHRCGANRLGHGTRLQEDAALEAYVVDRRIPLEVCPTSNVQTHAVPSFAEHPMQRYLALGAVVTINTDNTMMSGVTLTEEYSACAQYLGWDFSTLARVSLNAFDAAFLPYTARVALRERAAREIAQLATAVPPMYLGAEAAV</sequence>
<dbReference type="AlphaFoldDB" id="A0A143BJV9"/>
<dbReference type="eggNOG" id="COG1816">
    <property type="taxonomic scope" value="Bacteria"/>
</dbReference>
<dbReference type="InterPro" id="IPR001365">
    <property type="entry name" value="A_deaminase_dom"/>
</dbReference>
<dbReference type="Pfam" id="PF00962">
    <property type="entry name" value="A_deaminase"/>
    <property type="match status" value="1"/>
</dbReference>
<evidence type="ECO:0000256" key="6">
    <source>
        <dbReference type="ARBA" id="ARBA00022833"/>
    </source>
</evidence>
<evidence type="ECO:0000256" key="2">
    <source>
        <dbReference type="ARBA" id="ARBA00006676"/>
    </source>
</evidence>
<evidence type="ECO:0000313" key="8">
    <source>
        <dbReference type="EMBL" id="AMW05308.1"/>
    </source>
</evidence>
<dbReference type="Proteomes" id="UP000076404">
    <property type="component" value="Chromosome"/>
</dbReference>
<evidence type="ECO:0000256" key="5">
    <source>
        <dbReference type="ARBA" id="ARBA00022801"/>
    </source>
</evidence>
<gene>
    <name evidence="8" type="ORF">GEMMAAP_11855</name>
</gene>
<dbReference type="PANTHER" id="PTHR11409">
    <property type="entry name" value="ADENOSINE DEAMINASE"/>
    <property type="match status" value="1"/>
</dbReference>
<dbReference type="InterPro" id="IPR032466">
    <property type="entry name" value="Metal_Hydrolase"/>
</dbReference>
<reference evidence="8 9" key="1">
    <citation type="journal article" date="2014" name="Proc. Natl. Acad. Sci. U.S.A.">
        <title>Functional type 2 photosynthetic reaction centers found in the rare bacterial phylum Gemmatimonadetes.</title>
        <authorList>
            <person name="Zeng Y."/>
            <person name="Feng F."/>
            <person name="Medova H."/>
            <person name="Dean J."/>
            <person name="Koblizek M."/>
        </authorList>
    </citation>
    <scope>NUCLEOTIDE SEQUENCE [LARGE SCALE GENOMIC DNA]</scope>
    <source>
        <strain evidence="8 9">AP64</strain>
    </source>
</reference>
<dbReference type="GO" id="GO:0006154">
    <property type="term" value="P:adenosine catabolic process"/>
    <property type="evidence" value="ECO:0007669"/>
    <property type="project" value="TreeGrafter"/>
</dbReference>
<evidence type="ECO:0000259" key="7">
    <source>
        <dbReference type="Pfam" id="PF00962"/>
    </source>
</evidence>
<comment type="cofactor">
    <cofactor evidence="1">
        <name>Zn(2+)</name>
        <dbReference type="ChEBI" id="CHEBI:29105"/>
    </cofactor>
</comment>
<feature type="domain" description="Adenosine deaminase" evidence="7">
    <location>
        <begin position="24"/>
        <end position="345"/>
    </location>
</feature>
<dbReference type="GO" id="GO:0046103">
    <property type="term" value="P:inosine biosynthetic process"/>
    <property type="evidence" value="ECO:0007669"/>
    <property type="project" value="TreeGrafter"/>
</dbReference>
<accession>A0A143BJV9</accession>
<dbReference type="SUPFAM" id="SSF51556">
    <property type="entry name" value="Metallo-dependent hydrolases"/>
    <property type="match status" value="1"/>
</dbReference>
<evidence type="ECO:0000256" key="4">
    <source>
        <dbReference type="ARBA" id="ARBA00022723"/>
    </source>
</evidence>
<keyword evidence="9" id="KW-1185">Reference proteome</keyword>
<protein>
    <recommendedName>
        <fullName evidence="3">adenosine deaminase</fullName>
        <ecNumber evidence="3">3.5.4.4</ecNumber>
    </recommendedName>
</protein>
<dbReference type="InterPro" id="IPR006330">
    <property type="entry name" value="Ado/ade_deaminase"/>
</dbReference>
<evidence type="ECO:0000256" key="3">
    <source>
        <dbReference type="ARBA" id="ARBA00012784"/>
    </source>
</evidence>
<dbReference type="NCBIfam" id="TIGR01430">
    <property type="entry name" value="aden_deam"/>
    <property type="match status" value="1"/>
</dbReference>
<dbReference type="RefSeq" id="WP_053334094.1">
    <property type="nucleotide sequence ID" value="NZ_CP011454.1"/>
</dbReference>
<comment type="similarity">
    <text evidence="2">Belongs to the metallo-dependent hydrolases superfamily. Adenosine and AMP deaminases family.</text>
</comment>
<organism evidence="8 9">
    <name type="scientific">Gemmatimonas phototrophica</name>
    <dbReference type="NCBI Taxonomy" id="1379270"/>
    <lineage>
        <taxon>Bacteria</taxon>
        <taxon>Pseudomonadati</taxon>
        <taxon>Gemmatimonadota</taxon>
        <taxon>Gemmatimonadia</taxon>
        <taxon>Gemmatimonadales</taxon>
        <taxon>Gemmatimonadaceae</taxon>
        <taxon>Gemmatimonas</taxon>
    </lineage>
</organism>
<dbReference type="PANTHER" id="PTHR11409:SF43">
    <property type="entry name" value="ADENOSINE DEAMINASE"/>
    <property type="match status" value="1"/>
</dbReference>
<dbReference type="EC" id="3.5.4.4" evidence="3"/>
<dbReference type="GO" id="GO:0005829">
    <property type="term" value="C:cytosol"/>
    <property type="evidence" value="ECO:0007669"/>
    <property type="project" value="TreeGrafter"/>
</dbReference>
<dbReference type="KEGG" id="gph:GEMMAAP_11855"/>
<proteinExistence type="inferred from homology"/>